<evidence type="ECO:0000313" key="3">
    <source>
        <dbReference type="Proteomes" id="UP000286351"/>
    </source>
</evidence>
<dbReference type="RefSeq" id="WP_123367781.1">
    <property type="nucleotide sequence ID" value="NZ_MOBO01000023.1"/>
</dbReference>
<name>A0A423JAZ8_9PSED</name>
<dbReference type="AlphaFoldDB" id="A0A423JAZ8"/>
<dbReference type="EMBL" id="MOBO01000023">
    <property type="protein sequence ID" value="RON34856.1"/>
    <property type="molecule type" value="Genomic_DNA"/>
</dbReference>
<protein>
    <submittedName>
        <fullName evidence="2">Pilus assembly protein PilW</fullName>
    </submittedName>
</protein>
<comment type="caution">
    <text evidence="2">The sequence shown here is derived from an EMBL/GenBank/DDBJ whole genome shotgun (WGS) entry which is preliminary data.</text>
</comment>
<evidence type="ECO:0000256" key="1">
    <source>
        <dbReference type="SAM" id="Phobius"/>
    </source>
</evidence>
<keyword evidence="1" id="KW-0472">Membrane</keyword>
<feature type="transmembrane region" description="Helical" evidence="1">
    <location>
        <begin position="7"/>
        <end position="32"/>
    </location>
</feature>
<keyword evidence="1" id="KW-0812">Transmembrane</keyword>
<organism evidence="2 3">
    <name type="scientific">Pseudomonas brassicacearum</name>
    <dbReference type="NCBI Taxonomy" id="930166"/>
    <lineage>
        <taxon>Bacteria</taxon>
        <taxon>Pseudomonadati</taxon>
        <taxon>Pseudomonadota</taxon>
        <taxon>Gammaproteobacteria</taxon>
        <taxon>Pseudomonadales</taxon>
        <taxon>Pseudomonadaceae</taxon>
        <taxon>Pseudomonas</taxon>
    </lineage>
</organism>
<sequence>MKHSNRGFGLIELLIALVLSLIVVLGVAQVFIAAKNTSVSQNTAAAMQEDARFVLSKLIQEIRMVGMFGCLGTVNYAVSGSTFLGGQSPISWDETSKKLTLVTADVGSSGGTPTWTVVSECGPSSTNAALAYVGVPPPGTPGTGQIAFPIRRLIYSYNVSNKQLLMGVGTGTPVQQVLVNNVSAFDVSFGVVGSAATLSYSSTPSDLRSTRSVRLTLTLTDPNNRVRDQTYNVVAALRNSLPIGGGQ</sequence>
<reference evidence="2 3" key="1">
    <citation type="submission" date="2016-10" db="EMBL/GenBank/DDBJ databases">
        <title>Comparative genome analysis of multiple Pseudomonas spp. focuses on biocontrol and plant growth promoting traits.</title>
        <authorList>
            <person name="Tao X.-Y."/>
            <person name="Taylor C.G."/>
        </authorList>
    </citation>
    <scope>NUCLEOTIDE SEQUENCE [LARGE SCALE GENOMIC DNA]</scope>
    <source>
        <strain evidence="2 3">38D4</strain>
    </source>
</reference>
<gene>
    <name evidence="2" type="ORF">BK664_23065</name>
</gene>
<dbReference type="NCBIfam" id="TIGR02532">
    <property type="entry name" value="IV_pilin_GFxxxE"/>
    <property type="match status" value="1"/>
</dbReference>
<evidence type="ECO:0000313" key="2">
    <source>
        <dbReference type="EMBL" id="RON34856.1"/>
    </source>
</evidence>
<proteinExistence type="predicted"/>
<dbReference type="Pfam" id="PF07963">
    <property type="entry name" value="N_methyl"/>
    <property type="match status" value="1"/>
</dbReference>
<accession>A0A423JAZ8</accession>
<dbReference type="Proteomes" id="UP000286351">
    <property type="component" value="Unassembled WGS sequence"/>
</dbReference>
<dbReference type="InterPro" id="IPR012902">
    <property type="entry name" value="N_methyl_site"/>
</dbReference>
<keyword evidence="1" id="KW-1133">Transmembrane helix</keyword>